<dbReference type="AlphaFoldDB" id="A0A0L0FCK7"/>
<feature type="compositionally biased region" description="Basic and acidic residues" evidence="1">
    <location>
        <begin position="19"/>
        <end position="37"/>
    </location>
</feature>
<feature type="non-terminal residue" evidence="2">
    <location>
        <position position="1"/>
    </location>
</feature>
<protein>
    <submittedName>
        <fullName evidence="2">Uncharacterized protein</fullName>
    </submittedName>
</protein>
<dbReference type="RefSeq" id="XP_014147715.1">
    <property type="nucleotide sequence ID" value="XM_014292240.1"/>
</dbReference>
<evidence type="ECO:0000256" key="1">
    <source>
        <dbReference type="SAM" id="MobiDB-lite"/>
    </source>
</evidence>
<dbReference type="GeneID" id="25914133"/>
<dbReference type="EMBL" id="KQ245116">
    <property type="protein sequence ID" value="KNC73813.1"/>
    <property type="molecule type" value="Genomic_DNA"/>
</dbReference>
<feature type="compositionally biased region" description="Polar residues" evidence="1">
    <location>
        <begin position="46"/>
        <end position="60"/>
    </location>
</feature>
<accession>A0A0L0FCK7</accession>
<reference evidence="2 3" key="1">
    <citation type="submission" date="2011-02" db="EMBL/GenBank/DDBJ databases">
        <title>The Genome Sequence of Sphaeroforma arctica JP610.</title>
        <authorList>
            <consortium name="The Broad Institute Genome Sequencing Platform"/>
            <person name="Russ C."/>
            <person name="Cuomo C."/>
            <person name="Young S.K."/>
            <person name="Zeng Q."/>
            <person name="Gargeya S."/>
            <person name="Alvarado L."/>
            <person name="Berlin A."/>
            <person name="Chapman S.B."/>
            <person name="Chen Z."/>
            <person name="Freedman E."/>
            <person name="Gellesch M."/>
            <person name="Goldberg J."/>
            <person name="Griggs A."/>
            <person name="Gujja S."/>
            <person name="Heilman E."/>
            <person name="Heiman D."/>
            <person name="Howarth C."/>
            <person name="Mehta T."/>
            <person name="Neiman D."/>
            <person name="Pearson M."/>
            <person name="Roberts A."/>
            <person name="Saif S."/>
            <person name="Shea T."/>
            <person name="Shenoy N."/>
            <person name="Sisk P."/>
            <person name="Stolte C."/>
            <person name="Sykes S."/>
            <person name="White J."/>
            <person name="Yandava C."/>
            <person name="Burger G."/>
            <person name="Gray M.W."/>
            <person name="Holland P.W.H."/>
            <person name="King N."/>
            <person name="Lang F.B.F."/>
            <person name="Roger A.J."/>
            <person name="Ruiz-Trillo I."/>
            <person name="Haas B."/>
            <person name="Nusbaum C."/>
            <person name="Birren B."/>
        </authorList>
    </citation>
    <scope>NUCLEOTIDE SEQUENCE [LARGE SCALE GENOMIC DNA]</scope>
    <source>
        <strain evidence="2 3">JP610</strain>
    </source>
</reference>
<proteinExistence type="predicted"/>
<organism evidence="2 3">
    <name type="scientific">Sphaeroforma arctica JP610</name>
    <dbReference type="NCBI Taxonomy" id="667725"/>
    <lineage>
        <taxon>Eukaryota</taxon>
        <taxon>Ichthyosporea</taxon>
        <taxon>Ichthyophonida</taxon>
        <taxon>Sphaeroforma</taxon>
    </lineage>
</organism>
<gene>
    <name evidence="2" type="ORF">SARC_13629</name>
</gene>
<evidence type="ECO:0000313" key="2">
    <source>
        <dbReference type="EMBL" id="KNC73813.1"/>
    </source>
</evidence>
<keyword evidence="3" id="KW-1185">Reference proteome</keyword>
<evidence type="ECO:0000313" key="3">
    <source>
        <dbReference type="Proteomes" id="UP000054560"/>
    </source>
</evidence>
<name>A0A0L0FCK7_9EUKA</name>
<feature type="region of interest" description="Disordered" evidence="1">
    <location>
        <begin position="1"/>
        <end position="98"/>
    </location>
</feature>
<dbReference type="Proteomes" id="UP000054560">
    <property type="component" value="Unassembled WGS sequence"/>
</dbReference>
<sequence length="142" mass="15297">EGVTGAPDLGPLRRRVKKVLKDAQDGTNTHPRDDTPTDTHAALTSPGGQQSIETYMQQPPHSDHSPNNTNNTNNTHGEESSHSPAVGQGEADRVPQIISKTTPIQYPLCCESVAMAMGPEWSVCALAIIPQSYTKALKHLHL</sequence>